<comment type="caution">
    <text evidence="5">The sequence shown here is derived from an EMBL/GenBank/DDBJ whole genome shotgun (WGS) entry which is preliminary data.</text>
</comment>
<dbReference type="PANTHER" id="PTHR45772">
    <property type="entry name" value="CONSERVED COMPONENT OF ABC TRANSPORTER FOR NATURAL AMINO ACIDS-RELATED"/>
    <property type="match status" value="1"/>
</dbReference>
<keyword evidence="1" id="KW-0813">Transport</keyword>
<gene>
    <name evidence="5" type="ORF">CLV56_1553</name>
</gene>
<evidence type="ECO:0000313" key="5">
    <source>
        <dbReference type="EMBL" id="PJJ57326.1"/>
    </source>
</evidence>
<dbReference type="OrthoDB" id="9805514at2"/>
<dbReference type="InterPro" id="IPR003439">
    <property type="entry name" value="ABC_transporter-like_ATP-bd"/>
</dbReference>
<keyword evidence="2" id="KW-0547">Nucleotide-binding</keyword>
<accession>A0A0B2BJY0</accession>
<dbReference type="Pfam" id="PF00005">
    <property type="entry name" value="ABC_tran"/>
    <property type="match status" value="1"/>
</dbReference>
<dbReference type="PROSITE" id="PS50893">
    <property type="entry name" value="ABC_TRANSPORTER_2"/>
    <property type="match status" value="1"/>
</dbReference>
<dbReference type="InterPro" id="IPR027417">
    <property type="entry name" value="P-loop_NTPase"/>
</dbReference>
<dbReference type="InterPro" id="IPR032823">
    <property type="entry name" value="BCA_ABC_TP_C"/>
</dbReference>
<keyword evidence="6" id="KW-1185">Reference proteome</keyword>
<dbReference type="InterPro" id="IPR051120">
    <property type="entry name" value="ABC_AA/LPS_Transport"/>
</dbReference>
<dbReference type="GO" id="GO:0005524">
    <property type="term" value="F:ATP binding"/>
    <property type="evidence" value="ECO:0007669"/>
    <property type="project" value="UniProtKB-KW"/>
</dbReference>
<dbReference type="EMBL" id="PGEZ01000001">
    <property type="protein sequence ID" value="PJJ57326.1"/>
    <property type="molecule type" value="Genomic_DNA"/>
</dbReference>
<organism evidence="5 6">
    <name type="scientific">Mumia flava</name>
    <dbReference type="NCBI Taxonomy" id="1348852"/>
    <lineage>
        <taxon>Bacteria</taxon>
        <taxon>Bacillati</taxon>
        <taxon>Actinomycetota</taxon>
        <taxon>Actinomycetes</taxon>
        <taxon>Propionibacteriales</taxon>
        <taxon>Nocardioidaceae</taxon>
        <taxon>Mumia</taxon>
    </lineage>
</organism>
<protein>
    <submittedName>
        <fullName evidence="5">Branched-chain amino acid transport system ATP-binding protein</fullName>
    </submittedName>
</protein>
<reference evidence="5 6" key="1">
    <citation type="submission" date="2017-11" db="EMBL/GenBank/DDBJ databases">
        <title>Genomic Encyclopedia of Archaeal and Bacterial Type Strains, Phase II (KMG-II): From Individual Species to Whole Genera.</title>
        <authorList>
            <person name="Goeker M."/>
        </authorList>
    </citation>
    <scope>NUCLEOTIDE SEQUENCE [LARGE SCALE GENOMIC DNA]</scope>
    <source>
        <strain evidence="5 6">DSM 27763</strain>
    </source>
</reference>
<dbReference type="Proteomes" id="UP000230842">
    <property type="component" value="Unassembled WGS sequence"/>
</dbReference>
<dbReference type="Gene3D" id="3.40.50.300">
    <property type="entry name" value="P-loop containing nucleotide triphosphate hydrolases"/>
    <property type="match status" value="1"/>
</dbReference>
<dbReference type="GO" id="GO:0016887">
    <property type="term" value="F:ATP hydrolysis activity"/>
    <property type="evidence" value="ECO:0007669"/>
    <property type="project" value="InterPro"/>
</dbReference>
<evidence type="ECO:0000256" key="1">
    <source>
        <dbReference type="ARBA" id="ARBA00022448"/>
    </source>
</evidence>
<evidence type="ECO:0000259" key="4">
    <source>
        <dbReference type="PROSITE" id="PS50893"/>
    </source>
</evidence>
<evidence type="ECO:0000313" key="6">
    <source>
        <dbReference type="Proteomes" id="UP000230842"/>
    </source>
</evidence>
<feature type="domain" description="ABC transporter" evidence="4">
    <location>
        <begin position="22"/>
        <end position="270"/>
    </location>
</feature>
<proteinExistence type="predicted"/>
<sequence>MHVTPGPSTDSPSVGDAGDALLRLRDVSIAFGGVKALDGVGLDVLPGQILGLIGPNGAGKTTLFNCITRIYQPDTGEIVWRGDDLLRIRPHHLAGLGIARTFQNLALFGGMSVFDNAMAGGTSQGRVGATSGMLAWPPARRRTNELRRRAWELLERLDLLEVAEAPAAGLPFGTLKRVELARALMARPSLLLLDEPAGGLTHSEVKDLGELIVSLRDDYGFAALLVEHHMGLVLGISDHVVALDFGQKIFEGSPEQVRDDPAVVAAYLGRAA</sequence>
<dbReference type="InterPro" id="IPR003593">
    <property type="entry name" value="AAA+_ATPase"/>
</dbReference>
<dbReference type="SUPFAM" id="SSF52540">
    <property type="entry name" value="P-loop containing nucleoside triphosphate hydrolases"/>
    <property type="match status" value="1"/>
</dbReference>
<evidence type="ECO:0000256" key="3">
    <source>
        <dbReference type="ARBA" id="ARBA00022840"/>
    </source>
</evidence>
<evidence type="ECO:0000256" key="2">
    <source>
        <dbReference type="ARBA" id="ARBA00022741"/>
    </source>
</evidence>
<dbReference type="PANTHER" id="PTHR45772:SF4">
    <property type="entry name" value="ABC TRANSPORTER ATP-BINDING PROTEIN"/>
    <property type="match status" value="1"/>
</dbReference>
<dbReference type="FunFam" id="3.40.50.300:FF:000421">
    <property type="entry name" value="Branched-chain amino acid ABC transporter ATP-binding protein"/>
    <property type="match status" value="1"/>
</dbReference>
<keyword evidence="3 5" id="KW-0067">ATP-binding</keyword>
<dbReference type="GO" id="GO:0005886">
    <property type="term" value="C:plasma membrane"/>
    <property type="evidence" value="ECO:0007669"/>
    <property type="project" value="TreeGrafter"/>
</dbReference>
<name>A0A0B2BJY0_9ACTN</name>
<dbReference type="CDD" id="cd03219">
    <property type="entry name" value="ABC_Mj1267_LivG_branched"/>
    <property type="match status" value="1"/>
</dbReference>
<dbReference type="AlphaFoldDB" id="A0A0B2BJY0"/>
<dbReference type="SMART" id="SM00382">
    <property type="entry name" value="AAA"/>
    <property type="match status" value="1"/>
</dbReference>
<dbReference type="Pfam" id="PF12399">
    <property type="entry name" value="BCA_ABC_TP_C"/>
    <property type="match status" value="1"/>
</dbReference>